<dbReference type="EMBL" id="CM023481">
    <property type="protein sequence ID" value="KAH6945266.1"/>
    <property type="molecule type" value="Genomic_DNA"/>
</dbReference>
<comment type="caution">
    <text evidence="1">The sequence shown here is derived from an EMBL/GenBank/DDBJ whole genome shotgun (WGS) entry which is preliminary data.</text>
</comment>
<protein>
    <submittedName>
        <fullName evidence="1">Uncharacterized protein</fullName>
    </submittedName>
</protein>
<organism evidence="1 2">
    <name type="scientific">Hyalomma asiaticum</name>
    <name type="common">Tick</name>
    <dbReference type="NCBI Taxonomy" id="266040"/>
    <lineage>
        <taxon>Eukaryota</taxon>
        <taxon>Metazoa</taxon>
        <taxon>Ecdysozoa</taxon>
        <taxon>Arthropoda</taxon>
        <taxon>Chelicerata</taxon>
        <taxon>Arachnida</taxon>
        <taxon>Acari</taxon>
        <taxon>Parasitiformes</taxon>
        <taxon>Ixodida</taxon>
        <taxon>Ixodoidea</taxon>
        <taxon>Ixodidae</taxon>
        <taxon>Hyalomminae</taxon>
        <taxon>Hyalomma</taxon>
    </lineage>
</organism>
<proteinExistence type="predicted"/>
<accession>A0ACB7TG83</accession>
<name>A0ACB7TG83_HYAAI</name>
<keyword evidence="2" id="KW-1185">Reference proteome</keyword>
<evidence type="ECO:0000313" key="2">
    <source>
        <dbReference type="Proteomes" id="UP000821845"/>
    </source>
</evidence>
<gene>
    <name evidence="1" type="ORF">HPB50_007700</name>
</gene>
<dbReference type="Proteomes" id="UP000821845">
    <property type="component" value="Chromosome 1"/>
</dbReference>
<evidence type="ECO:0000313" key="1">
    <source>
        <dbReference type="EMBL" id="KAH6945266.1"/>
    </source>
</evidence>
<reference evidence="1" key="1">
    <citation type="submission" date="2020-05" db="EMBL/GenBank/DDBJ databases">
        <title>Large-scale comparative analyses of tick genomes elucidate their genetic diversity and vector capacities.</title>
        <authorList>
            <person name="Jia N."/>
            <person name="Wang J."/>
            <person name="Shi W."/>
            <person name="Du L."/>
            <person name="Sun Y."/>
            <person name="Zhan W."/>
            <person name="Jiang J."/>
            <person name="Wang Q."/>
            <person name="Zhang B."/>
            <person name="Ji P."/>
            <person name="Sakyi L.B."/>
            <person name="Cui X."/>
            <person name="Yuan T."/>
            <person name="Jiang B."/>
            <person name="Yang W."/>
            <person name="Lam T.T.-Y."/>
            <person name="Chang Q."/>
            <person name="Ding S."/>
            <person name="Wang X."/>
            <person name="Zhu J."/>
            <person name="Ruan X."/>
            <person name="Zhao L."/>
            <person name="Wei J."/>
            <person name="Que T."/>
            <person name="Du C."/>
            <person name="Cheng J."/>
            <person name="Dai P."/>
            <person name="Han X."/>
            <person name="Huang E."/>
            <person name="Gao Y."/>
            <person name="Liu J."/>
            <person name="Shao H."/>
            <person name="Ye R."/>
            <person name="Li L."/>
            <person name="Wei W."/>
            <person name="Wang X."/>
            <person name="Wang C."/>
            <person name="Yang T."/>
            <person name="Huo Q."/>
            <person name="Li W."/>
            <person name="Guo W."/>
            <person name="Chen H."/>
            <person name="Zhou L."/>
            <person name="Ni X."/>
            <person name="Tian J."/>
            <person name="Zhou Y."/>
            <person name="Sheng Y."/>
            <person name="Liu T."/>
            <person name="Pan Y."/>
            <person name="Xia L."/>
            <person name="Li J."/>
            <person name="Zhao F."/>
            <person name="Cao W."/>
        </authorList>
    </citation>
    <scope>NUCLEOTIDE SEQUENCE</scope>
    <source>
        <strain evidence="1">Hyas-2018</strain>
    </source>
</reference>
<sequence length="247" mass="27243">MAAEGEVNEDRALLQTLENLATLSPPQLGILSRSLRADVKNQVREKEGSMMEAENKHRKPDNGISRPDFSLFLSFRTTEAIFRVKRENQGGMCLTQQESGSRPVGPSITAGRRLASPLRLRVFSFRASSREEIRAARKGADVRHSTEQRRTKGRGRNPIWAPPGARLEGPDSTDPGLEAIDCPPQPENKTFQWGTAAEAAVSLDNINNSEEGNKTGMHWEKGKEQAACRSSPEGLNKAPSQVRCQVK</sequence>